<evidence type="ECO:0000256" key="1">
    <source>
        <dbReference type="ARBA" id="ARBA00004651"/>
    </source>
</evidence>
<keyword evidence="3" id="KW-1003">Cell membrane</keyword>
<comment type="subcellular location">
    <subcellularLocation>
        <location evidence="1 7">Cell membrane</location>
        <topology evidence="1 7">Multi-pass membrane protein</topology>
    </subcellularLocation>
</comment>
<dbReference type="Pfam" id="PF00528">
    <property type="entry name" value="BPD_transp_1"/>
    <property type="match status" value="1"/>
</dbReference>
<feature type="transmembrane region" description="Helical" evidence="7">
    <location>
        <begin position="289"/>
        <end position="310"/>
    </location>
</feature>
<dbReference type="EMBL" id="BKAL01000004">
    <property type="protein sequence ID" value="GEP68768.1"/>
    <property type="molecule type" value="Genomic_DNA"/>
</dbReference>
<organism evidence="10 11">
    <name type="scientific">Cellulomonas soli</name>
    <dbReference type="NCBI Taxonomy" id="931535"/>
    <lineage>
        <taxon>Bacteria</taxon>
        <taxon>Bacillati</taxon>
        <taxon>Actinomycetota</taxon>
        <taxon>Actinomycetes</taxon>
        <taxon>Micrococcales</taxon>
        <taxon>Cellulomonadaceae</taxon>
        <taxon>Cellulomonas</taxon>
    </lineage>
</organism>
<evidence type="ECO:0000256" key="8">
    <source>
        <dbReference type="SAM" id="MobiDB-lite"/>
    </source>
</evidence>
<proteinExistence type="inferred from homology"/>
<evidence type="ECO:0000256" key="2">
    <source>
        <dbReference type="ARBA" id="ARBA00022448"/>
    </source>
</evidence>
<gene>
    <name evidence="10" type="ORF">CSO01_14830</name>
</gene>
<feature type="transmembrane region" description="Helical" evidence="7">
    <location>
        <begin position="123"/>
        <end position="147"/>
    </location>
</feature>
<evidence type="ECO:0000256" key="4">
    <source>
        <dbReference type="ARBA" id="ARBA00022692"/>
    </source>
</evidence>
<dbReference type="PANTHER" id="PTHR43386:SF6">
    <property type="entry name" value="ABC TRANSPORTER PERMEASE PROTEIN"/>
    <property type="match status" value="1"/>
</dbReference>
<dbReference type="RefSeq" id="WP_146952545.1">
    <property type="nucleotide sequence ID" value="NZ_BAABBJ010000003.1"/>
</dbReference>
<evidence type="ECO:0000313" key="10">
    <source>
        <dbReference type="EMBL" id="GEP68768.1"/>
    </source>
</evidence>
<feature type="compositionally biased region" description="Low complexity" evidence="8">
    <location>
        <begin position="1"/>
        <end position="15"/>
    </location>
</feature>
<feature type="domain" description="ABC transmembrane type-1" evidence="9">
    <location>
        <begin position="117"/>
        <end position="307"/>
    </location>
</feature>
<protein>
    <submittedName>
        <fullName evidence="10">Putative peptide ABC transporter DppC</fullName>
    </submittedName>
</protein>
<dbReference type="OrthoDB" id="9812701at2"/>
<dbReference type="InterPro" id="IPR000515">
    <property type="entry name" value="MetI-like"/>
</dbReference>
<dbReference type="InterPro" id="IPR050366">
    <property type="entry name" value="BP-dependent_transpt_permease"/>
</dbReference>
<name>A0A512PC47_9CELL</name>
<feature type="transmembrane region" description="Helical" evidence="7">
    <location>
        <begin position="52"/>
        <end position="73"/>
    </location>
</feature>
<keyword evidence="5 7" id="KW-1133">Transmembrane helix</keyword>
<dbReference type="PANTHER" id="PTHR43386">
    <property type="entry name" value="OLIGOPEPTIDE TRANSPORT SYSTEM PERMEASE PROTEIN APPC"/>
    <property type="match status" value="1"/>
</dbReference>
<comment type="similarity">
    <text evidence="7">Belongs to the binding-protein-dependent transport system permease family.</text>
</comment>
<dbReference type="SUPFAM" id="SSF161098">
    <property type="entry name" value="MetI-like"/>
    <property type="match status" value="1"/>
</dbReference>
<evidence type="ECO:0000256" key="3">
    <source>
        <dbReference type="ARBA" id="ARBA00022475"/>
    </source>
</evidence>
<reference evidence="10 11" key="1">
    <citation type="submission" date="2019-07" db="EMBL/GenBank/DDBJ databases">
        <title>Whole genome shotgun sequence of Cellulomonas soli NBRC 109434.</title>
        <authorList>
            <person name="Hosoyama A."/>
            <person name="Uohara A."/>
            <person name="Ohji S."/>
            <person name="Ichikawa N."/>
        </authorList>
    </citation>
    <scope>NUCLEOTIDE SEQUENCE [LARGE SCALE GENOMIC DNA]</scope>
    <source>
        <strain evidence="10 11">NBRC 109434</strain>
    </source>
</reference>
<dbReference type="InterPro" id="IPR035906">
    <property type="entry name" value="MetI-like_sf"/>
</dbReference>
<evidence type="ECO:0000313" key="11">
    <source>
        <dbReference type="Proteomes" id="UP000321798"/>
    </source>
</evidence>
<feature type="transmembrane region" description="Helical" evidence="7">
    <location>
        <begin position="182"/>
        <end position="200"/>
    </location>
</feature>
<dbReference type="AlphaFoldDB" id="A0A512PC47"/>
<comment type="caution">
    <text evidence="10">The sequence shown here is derived from an EMBL/GenBank/DDBJ whole genome shotgun (WGS) entry which is preliminary data.</text>
</comment>
<dbReference type="PROSITE" id="PS50928">
    <property type="entry name" value="ABC_TM1"/>
    <property type="match status" value="1"/>
</dbReference>
<sequence>MSESVATVSPTTPAAPSAPPAAHEGPTSAALQEHVDQVAPRGVWRTLRRRPLFWACAVTLSALVALALVPSWFAGWFGQPDPRVCVLGDSAQAPSATHVFGTDLQGCDVYANVVFGTRNSLSVGLLCTAASLVVALVLGTLAGHYGGWLDRLVSRLTDVFLGFPFLLGAVVVLTSVGSRSPVTVALVLALFSWPTMARLVRSSVRSVRTADHVEAARAMGFTDLRILTRYVLPNAIGPVLAVSTIMVGSVIVAESTLTFLGLGLRAPSISWGLQLASAQSHFQTAPHMLLFPSLFLTITVLAMITLGDILRDTLDPQSR</sequence>
<dbReference type="GO" id="GO:0055085">
    <property type="term" value="P:transmembrane transport"/>
    <property type="evidence" value="ECO:0007669"/>
    <property type="project" value="InterPro"/>
</dbReference>
<dbReference type="GO" id="GO:0005886">
    <property type="term" value="C:plasma membrane"/>
    <property type="evidence" value="ECO:0007669"/>
    <property type="project" value="UniProtKB-SubCell"/>
</dbReference>
<accession>A0A512PC47</accession>
<evidence type="ECO:0000256" key="7">
    <source>
        <dbReference type="RuleBase" id="RU363032"/>
    </source>
</evidence>
<feature type="region of interest" description="Disordered" evidence="8">
    <location>
        <begin position="1"/>
        <end position="29"/>
    </location>
</feature>
<keyword evidence="6 7" id="KW-0472">Membrane</keyword>
<keyword evidence="2 7" id="KW-0813">Transport</keyword>
<evidence type="ECO:0000259" key="9">
    <source>
        <dbReference type="PROSITE" id="PS50928"/>
    </source>
</evidence>
<evidence type="ECO:0000256" key="5">
    <source>
        <dbReference type="ARBA" id="ARBA00022989"/>
    </source>
</evidence>
<feature type="transmembrane region" description="Helical" evidence="7">
    <location>
        <begin position="159"/>
        <end position="176"/>
    </location>
</feature>
<evidence type="ECO:0000256" key="6">
    <source>
        <dbReference type="ARBA" id="ARBA00023136"/>
    </source>
</evidence>
<dbReference type="CDD" id="cd06261">
    <property type="entry name" value="TM_PBP2"/>
    <property type="match status" value="1"/>
</dbReference>
<feature type="transmembrane region" description="Helical" evidence="7">
    <location>
        <begin position="231"/>
        <end position="253"/>
    </location>
</feature>
<dbReference type="Gene3D" id="1.10.3720.10">
    <property type="entry name" value="MetI-like"/>
    <property type="match status" value="1"/>
</dbReference>
<keyword evidence="4 7" id="KW-0812">Transmembrane</keyword>
<keyword evidence="11" id="KW-1185">Reference proteome</keyword>
<dbReference type="Proteomes" id="UP000321798">
    <property type="component" value="Unassembled WGS sequence"/>
</dbReference>